<protein>
    <recommendedName>
        <fullName evidence="4">Homeodomain phBC6A51-type domain-containing protein</fullName>
    </recommendedName>
</protein>
<organism evidence="2 3">
    <name type="scientific">Dysgonomonas hofstadii</name>
    <dbReference type="NCBI Taxonomy" id="637886"/>
    <lineage>
        <taxon>Bacteria</taxon>
        <taxon>Pseudomonadati</taxon>
        <taxon>Bacteroidota</taxon>
        <taxon>Bacteroidia</taxon>
        <taxon>Bacteroidales</taxon>
        <taxon>Dysgonomonadaceae</taxon>
        <taxon>Dysgonomonas</taxon>
    </lineage>
</organism>
<dbReference type="EMBL" id="JACIEP010000011">
    <property type="protein sequence ID" value="MBB4037100.1"/>
    <property type="molecule type" value="Genomic_DNA"/>
</dbReference>
<reference evidence="2 3" key="1">
    <citation type="submission" date="2020-08" db="EMBL/GenBank/DDBJ databases">
        <title>Genomic Encyclopedia of Type Strains, Phase IV (KMG-IV): sequencing the most valuable type-strain genomes for metagenomic binning, comparative biology and taxonomic classification.</title>
        <authorList>
            <person name="Goeker M."/>
        </authorList>
    </citation>
    <scope>NUCLEOTIDE SEQUENCE [LARGE SCALE GENOMIC DNA]</scope>
    <source>
        <strain evidence="2 3">DSM 104969</strain>
    </source>
</reference>
<evidence type="ECO:0000256" key="1">
    <source>
        <dbReference type="SAM" id="Coils"/>
    </source>
</evidence>
<dbReference type="Gene3D" id="1.10.10.60">
    <property type="entry name" value="Homeodomain-like"/>
    <property type="match status" value="1"/>
</dbReference>
<dbReference type="AlphaFoldDB" id="A0A840CM79"/>
<name>A0A840CM79_9BACT</name>
<evidence type="ECO:0000313" key="3">
    <source>
        <dbReference type="Proteomes" id="UP000555103"/>
    </source>
</evidence>
<feature type="coiled-coil region" evidence="1">
    <location>
        <begin position="112"/>
        <end position="139"/>
    </location>
</feature>
<keyword evidence="3" id="KW-1185">Reference proteome</keyword>
<evidence type="ECO:0008006" key="4">
    <source>
        <dbReference type="Google" id="ProtNLM"/>
    </source>
</evidence>
<dbReference type="Proteomes" id="UP000555103">
    <property type="component" value="Unassembled WGS sequence"/>
</dbReference>
<comment type="caution">
    <text evidence="2">The sequence shown here is derived from an EMBL/GenBank/DDBJ whole genome shotgun (WGS) entry which is preliminary data.</text>
</comment>
<sequence length="189" mass="22561">MAKYTEELVSEILSLIESDIYTVKELCMVARISRETYYQWLDTKPEFKKAVDEAMRQRDEMLVSIARASLRKKLEGYTLEEEKVVYEPAKSNPHIQIEKSRVVKKKQYPPNLAAIKYVLEQEEKRKEKERQEKPKLRQQIIYVNNQHEADLFIQLDKHLNGADSEVIRMATEEERKRIENDEKMRINEE</sequence>
<proteinExistence type="predicted"/>
<gene>
    <name evidence="2" type="ORF">GGR21_003015</name>
</gene>
<accession>A0A840CM79</accession>
<dbReference type="RefSeq" id="WP_183307966.1">
    <property type="nucleotide sequence ID" value="NZ_JACIEP010000011.1"/>
</dbReference>
<evidence type="ECO:0000313" key="2">
    <source>
        <dbReference type="EMBL" id="MBB4037100.1"/>
    </source>
</evidence>
<keyword evidence="1" id="KW-0175">Coiled coil</keyword>